<dbReference type="InterPro" id="IPR001610">
    <property type="entry name" value="PAC"/>
</dbReference>
<dbReference type="PRINTS" id="PR00344">
    <property type="entry name" value="BCTRLSENSOR"/>
</dbReference>
<keyword evidence="11" id="KW-1185">Reference proteome</keyword>
<dbReference type="InterPro" id="IPR013655">
    <property type="entry name" value="PAS_fold_3"/>
</dbReference>
<dbReference type="InterPro" id="IPR000014">
    <property type="entry name" value="PAS"/>
</dbReference>
<feature type="coiled-coil region" evidence="6">
    <location>
        <begin position="7"/>
        <end position="34"/>
    </location>
</feature>
<evidence type="ECO:0000256" key="4">
    <source>
        <dbReference type="ARBA" id="ARBA00022679"/>
    </source>
</evidence>
<evidence type="ECO:0000256" key="2">
    <source>
        <dbReference type="ARBA" id="ARBA00012438"/>
    </source>
</evidence>
<feature type="domain" description="PAC" evidence="9">
    <location>
        <begin position="128"/>
        <end position="180"/>
    </location>
</feature>
<feature type="domain" description="Histidine kinase" evidence="7">
    <location>
        <begin position="581"/>
        <end position="790"/>
    </location>
</feature>
<dbReference type="EMBL" id="FQYX01000053">
    <property type="protein sequence ID" value="SHJ89666.1"/>
    <property type="molecule type" value="Genomic_DNA"/>
</dbReference>
<dbReference type="Gene3D" id="1.10.287.130">
    <property type="match status" value="1"/>
</dbReference>
<dbReference type="InterPro" id="IPR013767">
    <property type="entry name" value="PAS_fold"/>
</dbReference>
<proteinExistence type="predicted"/>
<dbReference type="SUPFAM" id="SSF55874">
    <property type="entry name" value="ATPase domain of HSP90 chaperone/DNA topoisomerase II/histidine kinase"/>
    <property type="match status" value="1"/>
</dbReference>
<dbReference type="SMART" id="SM00387">
    <property type="entry name" value="HATPase_c"/>
    <property type="match status" value="1"/>
</dbReference>
<evidence type="ECO:0000259" key="9">
    <source>
        <dbReference type="PROSITE" id="PS50113"/>
    </source>
</evidence>
<evidence type="ECO:0000256" key="3">
    <source>
        <dbReference type="ARBA" id="ARBA00022553"/>
    </source>
</evidence>
<dbReference type="PROSITE" id="PS50109">
    <property type="entry name" value="HIS_KIN"/>
    <property type="match status" value="1"/>
</dbReference>
<name>A0A1M6N1W7_9FLAO</name>
<evidence type="ECO:0000259" key="7">
    <source>
        <dbReference type="PROSITE" id="PS50109"/>
    </source>
</evidence>
<dbReference type="PANTHER" id="PTHR43304:SF1">
    <property type="entry name" value="PAC DOMAIN-CONTAINING PROTEIN"/>
    <property type="match status" value="1"/>
</dbReference>
<dbReference type="Pfam" id="PF13426">
    <property type="entry name" value="PAS_9"/>
    <property type="match status" value="2"/>
</dbReference>
<keyword evidence="5" id="KW-0418">Kinase</keyword>
<dbReference type="SMART" id="SM00086">
    <property type="entry name" value="PAC"/>
    <property type="match status" value="3"/>
</dbReference>
<organism evidence="10 11">
    <name type="scientific">Arenibacter nanhaiticus</name>
    <dbReference type="NCBI Taxonomy" id="558155"/>
    <lineage>
        <taxon>Bacteria</taxon>
        <taxon>Pseudomonadati</taxon>
        <taxon>Bacteroidota</taxon>
        <taxon>Flavobacteriia</taxon>
        <taxon>Flavobacteriales</taxon>
        <taxon>Flavobacteriaceae</taxon>
        <taxon>Arenibacter</taxon>
    </lineage>
</organism>
<sequence length="790" mass="90669">MEQKKRIKILERALVREKAARKEAERLLEEKSSELYKISETQKQTNSHLQELLIERTSELEGVFVNIIDAYIVMDLTGNVLKMNDAAVRLIGYDSCKEVFNLLTLIDEGQMEYTKKAFKELYNMGTYTNYRAVIKTKFGKLRTVQVNASIIYNGKGQAIGAQGIVHDITNEIAMKNLLQDQKKQLEIVIDNSPIGILLTGNEGKNVILANKAICKMLEFSEAEFKDMEVKDFTHPDDRPMTLKELKLFHEGEKDSATLEKRYVSKYGKTVWAKTSVTVVRGPSGMVKYHLATIEDVSKEKEQKEKLLESEARLSSLILNLQSGILLEDDLGKVVLANIQFCRLFKMPVNPEELVGMDCKLAAEQSKVLFKNPDAFIKRIEKLLIDKSICINEELELVDGRFFKRSYIPIFYEGESKGRLWTYEDITMEKYYELNLKIQKDKFSSIIDNMNLGLLEVDNNDAVMYANKSFVDISGYSRDELYGKKASDLLMTSRFKRKIADKNNKRKLGISDSYEVEILTKEGELKHWLISGAPNYNSNRQLVGSIGVHLDITEKKNLELQKEELLINLEKQNAQLNEFAHIVSHDLKSPLRSISALIAWTKEDFFKSMEEQSLTNLDLIEEKIERMDLLIENILKYSSIDNSQSQIEEVNLNTLMEDVLKMMYVPENVKIVVLKKLPVFYGDTTKIQQLFLNLLSNAINHLDKPHGLIEIDYVPLESYFQFSIKDNGKGIKEEDHQKIFEIFKTLDSSEKATGIGLSIVKKVLDLYHGEIWLESEVGVGTTFYFTLKQQQ</sequence>
<dbReference type="Gene3D" id="3.30.450.20">
    <property type="entry name" value="PAS domain"/>
    <property type="match status" value="4"/>
</dbReference>
<dbReference type="Proteomes" id="UP000184231">
    <property type="component" value="Unassembled WGS sequence"/>
</dbReference>
<dbReference type="InterPro" id="IPR052162">
    <property type="entry name" value="Sensor_kinase/Photoreceptor"/>
</dbReference>
<dbReference type="Pfam" id="PF00512">
    <property type="entry name" value="HisKA"/>
    <property type="match status" value="1"/>
</dbReference>
<keyword evidence="3" id="KW-0597">Phosphoprotein</keyword>
<evidence type="ECO:0000256" key="1">
    <source>
        <dbReference type="ARBA" id="ARBA00000085"/>
    </source>
</evidence>
<feature type="domain" description="PAS" evidence="8">
    <location>
        <begin position="181"/>
        <end position="252"/>
    </location>
</feature>
<feature type="domain" description="PAC" evidence="9">
    <location>
        <begin position="256"/>
        <end position="308"/>
    </location>
</feature>
<feature type="domain" description="PAS" evidence="8">
    <location>
        <begin position="56"/>
        <end position="93"/>
    </location>
</feature>
<dbReference type="CDD" id="cd00130">
    <property type="entry name" value="PAS"/>
    <property type="match status" value="3"/>
</dbReference>
<dbReference type="AlphaFoldDB" id="A0A1M6N1W7"/>
<dbReference type="Pfam" id="PF00989">
    <property type="entry name" value="PAS"/>
    <property type="match status" value="1"/>
</dbReference>
<dbReference type="GO" id="GO:0006355">
    <property type="term" value="P:regulation of DNA-templated transcription"/>
    <property type="evidence" value="ECO:0007669"/>
    <property type="project" value="InterPro"/>
</dbReference>
<dbReference type="PROSITE" id="PS50112">
    <property type="entry name" value="PAS"/>
    <property type="match status" value="3"/>
</dbReference>
<dbReference type="InterPro" id="IPR036890">
    <property type="entry name" value="HATPase_C_sf"/>
</dbReference>
<evidence type="ECO:0000256" key="6">
    <source>
        <dbReference type="SAM" id="Coils"/>
    </source>
</evidence>
<dbReference type="EC" id="2.7.13.3" evidence="2"/>
<dbReference type="SMART" id="SM00388">
    <property type="entry name" value="HisKA"/>
    <property type="match status" value="1"/>
</dbReference>
<dbReference type="SUPFAM" id="SSF55785">
    <property type="entry name" value="PYP-like sensor domain (PAS domain)"/>
    <property type="match status" value="4"/>
</dbReference>
<keyword evidence="4" id="KW-0808">Transferase</keyword>
<evidence type="ECO:0000313" key="11">
    <source>
        <dbReference type="Proteomes" id="UP000184231"/>
    </source>
</evidence>
<dbReference type="InterPro" id="IPR004358">
    <property type="entry name" value="Sig_transdc_His_kin-like_C"/>
</dbReference>
<dbReference type="PANTHER" id="PTHR43304">
    <property type="entry name" value="PHYTOCHROME-LIKE PROTEIN CPH1"/>
    <property type="match status" value="1"/>
</dbReference>
<dbReference type="InterPro" id="IPR036097">
    <property type="entry name" value="HisK_dim/P_sf"/>
</dbReference>
<dbReference type="SMART" id="SM00091">
    <property type="entry name" value="PAS"/>
    <property type="match status" value="4"/>
</dbReference>
<keyword evidence="6" id="KW-0175">Coiled coil</keyword>
<dbReference type="PROSITE" id="PS50113">
    <property type="entry name" value="PAC"/>
    <property type="match status" value="3"/>
</dbReference>
<dbReference type="InterPro" id="IPR003594">
    <property type="entry name" value="HATPase_dom"/>
</dbReference>
<evidence type="ECO:0000256" key="5">
    <source>
        <dbReference type="ARBA" id="ARBA00022777"/>
    </source>
</evidence>
<dbReference type="RefSeq" id="WP_072766021.1">
    <property type="nucleotide sequence ID" value="NZ_FQYX01000053.1"/>
</dbReference>
<dbReference type="Gene3D" id="3.30.565.10">
    <property type="entry name" value="Histidine kinase-like ATPase, C-terminal domain"/>
    <property type="match status" value="1"/>
</dbReference>
<dbReference type="GO" id="GO:0000155">
    <property type="term" value="F:phosphorelay sensor kinase activity"/>
    <property type="evidence" value="ECO:0007669"/>
    <property type="project" value="InterPro"/>
</dbReference>
<dbReference type="InterPro" id="IPR005467">
    <property type="entry name" value="His_kinase_dom"/>
</dbReference>
<reference evidence="10 11" key="1">
    <citation type="submission" date="2016-11" db="EMBL/GenBank/DDBJ databases">
        <authorList>
            <person name="Jaros S."/>
            <person name="Januszkiewicz K."/>
            <person name="Wedrychowicz H."/>
        </authorList>
    </citation>
    <scope>NUCLEOTIDE SEQUENCE [LARGE SCALE GENOMIC DNA]</scope>
    <source>
        <strain evidence="10 11">CGMCC 1.8863</strain>
    </source>
</reference>
<dbReference type="STRING" id="558155.SAMN04487911_1537"/>
<dbReference type="InterPro" id="IPR035965">
    <property type="entry name" value="PAS-like_dom_sf"/>
</dbReference>
<dbReference type="NCBIfam" id="TIGR00229">
    <property type="entry name" value="sensory_box"/>
    <property type="match status" value="3"/>
</dbReference>
<dbReference type="SUPFAM" id="SSF47384">
    <property type="entry name" value="Homodimeric domain of signal transducing histidine kinase"/>
    <property type="match status" value="1"/>
</dbReference>
<evidence type="ECO:0000259" key="8">
    <source>
        <dbReference type="PROSITE" id="PS50112"/>
    </source>
</evidence>
<gene>
    <name evidence="10" type="ORF">SAMN04487911_1537</name>
</gene>
<feature type="domain" description="PAC" evidence="9">
    <location>
        <begin position="511"/>
        <end position="563"/>
    </location>
</feature>
<feature type="domain" description="PAS" evidence="8">
    <location>
        <begin position="438"/>
        <end position="483"/>
    </location>
</feature>
<comment type="catalytic activity">
    <reaction evidence="1">
        <text>ATP + protein L-histidine = ADP + protein N-phospho-L-histidine.</text>
        <dbReference type="EC" id="2.7.13.3"/>
    </reaction>
</comment>
<dbReference type="Pfam" id="PF02518">
    <property type="entry name" value="HATPase_c"/>
    <property type="match status" value="1"/>
</dbReference>
<dbReference type="InterPro" id="IPR003661">
    <property type="entry name" value="HisK_dim/P_dom"/>
</dbReference>
<evidence type="ECO:0000313" key="10">
    <source>
        <dbReference type="EMBL" id="SHJ89666.1"/>
    </source>
</evidence>
<dbReference type="InterPro" id="IPR000700">
    <property type="entry name" value="PAS-assoc_C"/>
</dbReference>
<dbReference type="Pfam" id="PF08447">
    <property type="entry name" value="PAS_3"/>
    <property type="match status" value="1"/>
</dbReference>
<dbReference type="OrthoDB" id="9811889at2"/>
<dbReference type="CDD" id="cd00082">
    <property type="entry name" value="HisKA"/>
    <property type="match status" value="1"/>
</dbReference>
<protein>
    <recommendedName>
        <fullName evidence="2">histidine kinase</fullName>
        <ecNumber evidence="2">2.7.13.3</ecNumber>
    </recommendedName>
</protein>
<accession>A0A1M6N1W7</accession>